<protein>
    <submittedName>
        <fullName evidence="3">LuxR C-terminal-related transcriptional regulator</fullName>
    </submittedName>
</protein>
<dbReference type="InterPro" id="IPR016032">
    <property type="entry name" value="Sig_transdc_resp-reg_C-effctor"/>
</dbReference>
<evidence type="ECO:0000259" key="2">
    <source>
        <dbReference type="SMART" id="SM00421"/>
    </source>
</evidence>
<reference evidence="3 4" key="2">
    <citation type="submission" date="2024-07" db="EMBL/GenBank/DDBJ databases">
        <authorList>
            <person name="Raymann K."/>
        </authorList>
    </citation>
    <scope>NUCLEOTIDE SEQUENCE [LARGE SCALE GENOMIC DNA]</scope>
    <source>
        <strain evidence="3 4">KZ19</strain>
    </source>
</reference>
<dbReference type="GO" id="GO:0006355">
    <property type="term" value="P:regulation of DNA-templated transcription"/>
    <property type="evidence" value="ECO:0007669"/>
    <property type="project" value="InterPro"/>
</dbReference>
<dbReference type="AlphaFoldDB" id="A0AB35Z164"/>
<evidence type="ECO:0000313" key="3">
    <source>
        <dbReference type="EMBL" id="MEX3185325.1"/>
    </source>
</evidence>
<keyword evidence="1" id="KW-0238">DNA-binding</keyword>
<dbReference type="Pfam" id="PF00196">
    <property type="entry name" value="GerE"/>
    <property type="match status" value="1"/>
</dbReference>
<evidence type="ECO:0000313" key="4">
    <source>
        <dbReference type="Proteomes" id="UP000237365"/>
    </source>
</evidence>
<feature type="domain" description="HTH luxR-type" evidence="2">
    <location>
        <begin position="187"/>
        <end position="244"/>
    </location>
</feature>
<dbReference type="InterPro" id="IPR036388">
    <property type="entry name" value="WH-like_DNA-bd_sf"/>
</dbReference>
<gene>
    <name evidence="3" type="ORF">C3R40_001665</name>
</gene>
<proteinExistence type="predicted"/>
<dbReference type="SUPFAM" id="SSF46894">
    <property type="entry name" value="C-terminal effector domain of the bipartite response regulators"/>
    <property type="match status" value="1"/>
</dbReference>
<dbReference type="Gene3D" id="1.10.10.10">
    <property type="entry name" value="Winged helix-like DNA-binding domain superfamily/Winged helix DNA-binding domain"/>
    <property type="match status" value="1"/>
</dbReference>
<organism evidence="3 4">
    <name type="scientific">Serratia marcescens</name>
    <dbReference type="NCBI Taxonomy" id="615"/>
    <lineage>
        <taxon>Bacteria</taxon>
        <taxon>Pseudomonadati</taxon>
        <taxon>Pseudomonadota</taxon>
        <taxon>Gammaproteobacteria</taxon>
        <taxon>Enterobacterales</taxon>
        <taxon>Yersiniaceae</taxon>
        <taxon>Serratia</taxon>
    </lineage>
</organism>
<name>A0AB35Z164_SERMA</name>
<dbReference type="GO" id="GO:0003677">
    <property type="term" value="F:DNA binding"/>
    <property type="evidence" value="ECO:0007669"/>
    <property type="project" value="UniProtKB-KW"/>
</dbReference>
<dbReference type="Proteomes" id="UP000237365">
    <property type="component" value="Unassembled WGS sequence"/>
</dbReference>
<dbReference type="EMBL" id="PQGI02000001">
    <property type="protein sequence ID" value="MEX3185325.1"/>
    <property type="molecule type" value="Genomic_DNA"/>
</dbReference>
<dbReference type="SMART" id="SM00421">
    <property type="entry name" value="HTH_LUXR"/>
    <property type="match status" value="1"/>
</dbReference>
<comment type="caution">
    <text evidence="3">The sequence shown here is derived from an EMBL/GenBank/DDBJ whole genome shotgun (WGS) entry which is preliminary data.</text>
</comment>
<evidence type="ECO:0000256" key="1">
    <source>
        <dbReference type="ARBA" id="ARBA00023125"/>
    </source>
</evidence>
<sequence>MNSNDFEQCEEVLMEVYLRTPEDKMEIPRNYVETNDEEAFPGACWQVTIVDACYFGREGMKEAMHNHPAVVRVVAKETLIEVLSMLVAHPGMISPPSSLVLRLPKPAQEALQVLLQLGRCRMARFTRVVVVSNAALNIVRQALTHIEMCSSVRVIGPRCSLSMLYQTAIPTMSEIGNIDEDLYREPHNVLSQRERDVLSNTLHGMPIYMQARQARVSAKTIYSQRTRALLKLGVPDVLTLLRQFKPVF</sequence>
<dbReference type="InterPro" id="IPR000792">
    <property type="entry name" value="Tscrpt_reg_LuxR_C"/>
</dbReference>
<accession>A0AB35Z164</accession>
<dbReference type="RefSeq" id="WP_146049813.1">
    <property type="nucleotide sequence ID" value="NZ_JBQPLU010000018.1"/>
</dbReference>
<reference evidence="3 4" key="1">
    <citation type="submission" date="2024-07" db="EMBL/GenBank/DDBJ databases">
        <title>Making a pathogen? Evaluating the impact of protist predation on the evolution of virulence in Serratia marcescens.</title>
        <authorList>
            <person name="Hopkins H."/>
            <person name="Lopezguerra C."/>
            <person name="Lau M.-J."/>
        </authorList>
    </citation>
    <scope>NUCLEOTIDE SEQUENCE [LARGE SCALE GENOMIC DNA]</scope>
    <source>
        <strain evidence="3 4">KZ19</strain>
    </source>
</reference>